<keyword evidence="3" id="KW-0413">Isomerase</keyword>
<dbReference type="InterPro" id="IPR001753">
    <property type="entry name" value="Enoyl-CoA_hydra/iso"/>
</dbReference>
<dbReference type="SUPFAM" id="SSF52096">
    <property type="entry name" value="ClpP/crotonase"/>
    <property type="match status" value="1"/>
</dbReference>
<dbReference type="CDD" id="cd06558">
    <property type="entry name" value="crotonase-like"/>
    <property type="match status" value="1"/>
</dbReference>
<dbReference type="Gene3D" id="3.90.226.10">
    <property type="entry name" value="2-enoyl-CoA Hydratase, Chain A, domain 1"/>
    <property type="match status" value="1"/>
</dbReference>
<evidence type="ECO:0000256" key="1">
    <source>
        <dbReference type="ARBA" id="ARBA00004275"/>
    </source>
</evidence>
<organism evidence="4 5">
    <name type="scientific">Plesiomonas shigelloides</name>
    <name type="common">Aeromonas shigelloides</name>
    <dbReference type="NCBI Taxonomy" id="703"/>
    <lineage>
        <taxon>Bacteria</taxon>
        <taxon>Pseudomonadati</taxon>
        <taxon>Pseudomonadota</taxon>
        <taxon>Gammaproteobacteria</taxon>
        <taxon>Enterobacterales</taxon>
        <taxon>Enterobacteriaceae</taxon>
        <taxon>Plesiomonas</taxon>
    </lineage>
</organism>
<proteinExistence type="predicted"/>
<dbReference type="Pfam" id="PF00378">
    <property type="entry name" value="ECH_1"/>
    <property type="match status" value="1"/>
</dbReference>
<evidence type="ECO:0000313" key="4">
    <source>
        <dbReference type="EMBL" id="MBO1107851.1"/>
    </source>
</evidence>
<protein>
    <submittedName>
        <fullName evidence="4">Enoyl-CoA hydratase</fullName>
    </submittedName>
</protein>
<reference evidence="4" key="1">
    <citation type="submission" date="2021-03" db="EMBL/GenBank/DDBJ databases">
        <title>Plesiomonas shigelloides zfcc0051, isolated from zebrafish feces.</title>
        <authorList>
            <person name="Vanderhoek Z."/>
            <person name="Gaulke C."/>
        </authorList>
    </citation>
    <scope>NUCLEOTIDE SEQUENCE</scope>
    <source>
        <strain evidence="4">Zfcc0051</strain>
    </source>
</reference>
<name>A0A8I1W650_PLESH</name>
<evidence type="ECO:0000256" key="2">
    <source>
        <dbReference type="ARBA" id="ARBA00023140"/>
    </source>
</evidence>
<dbReference type="InterPro" id="IPR029045">
    <property type="entry name" value="ClpP/crotonase-like_dom_sf"/>
</dbReference>
<dbReference type="EMBL" id="JAFNAA010000005">
    <property type="protein sequence ID" value="MBO1107851.1"/>
    <property type="molecule type" value="Genomic_DNA"/>
</dbReference>
<gene>
    <name evidence="4" type="ORF">J2R62_06385</name>
</gene>
<evidence type="ECO:0000313" key="5">
    <source>
        <dbReference type="Proteomes" id="UP000664658"/>
    </source>
</evidence>
<keyword evidence="2" id="KW-0576">Peroxisome</keyword>
<dbReference type="AlphaFoldDB" id="A0A8I1W650"/>
<dbReference type="RefSeq" id="WP_116546237.1">
    <property type="nucleotide sequence ID" value="NZ_JAFNAA010000005.1"/>
</dbReference>
<evidence type="ECO:0000256" key="3">
    <source>
        <dbReference type="ARBA" id="ARBA00023235"/>
    </source>
</evidence>
<dbReference type="GO" id="GO:0004165">
    <property type="term" value="F:delta(3)-delta(2)-enoyl-CoA isomerase activity"/>
    <property type="evidence" value="ECO:0007669"/>
    <property type="project" value="UniProtKB-ARBA"/>
</dbReference>
<dbReference type="Proteomes" id="UP000664658">
    <property type="component" value="Unassembled WGS sequence"/>
</dbReference>
<dbReference type="InterPro" id="IPR051053">
    <property type="entry name" value="ECH/Chromodomain_protein"/>
</dbReference>
<sequence>MDSLLITRSDEGVLCLTFNRPEKKNALTLEMYHALELALRDAASDNRVRCVVLQGSERCFTAGNDLAVFLESGNLDHEHPAIRMLHTLAAFPKPVVAAVCGVAIGIGTTLLLHCDLVYVADDAVLQLPFIDLGLVPEFASSLLLPRTLGHVRACEWLLLGDAFSGAQAAHAGLANRSLPANEVLAFAHTQAIRLAHKPPHALRNSKALLKNELKQAVPFTIDLEARAFSQALHSEESRQRVSAKLSAISAKK</sequence>
<comment type="subcellular location">
    <subcellularLocation>
        <location evidence="1">Peroxisome</location>
    </subcellularLocation>
</comment>
<accession>A0A8I1W650</accession>
<dbReference type="PANTHER" id="PTHR43684:SF1">
    <property type="entry name" value="ENOYL-COA DELTA ISOMERASE 2"/>
    <property type="match status" value="1"/>
</dbReference>
<comment type="caution">
    <text evidence="4">The sequence shown here is derived from an EMBL/GenBank/DDBJ whole genome shotgun (WGS) entry which is preliminary data.</text>
</comment>
<dbReference type="PANTHER" id="PTHR43684">
    <property type="match status" value="1"/>
</dbReference>